<name>A0ABW4CBN7_9BACL</name>
<dbReference type="Gene3D" id="6.10.250.3150">
    <property type="match status" value="1"/>
</dbReference>
<accession>A0ABW4CBN7</accession>
<comment type="caution">
    <text evidence="5">The sequence shown here is derived from an EMBL/GenBank/DDBJ whole genome shotgun (WGS) entry which is preliminary data.</text>
</comment>
<dbReference type="GO" id="GO:0016787">
    <property type="term" value="F:hydrolase activity"/>
    <property type="evidence" value="ECO:0007669"/>
    <property type="project" value="UniProtKB-KW"/>
</dbReference>
<dbReference type="CDD" id="cd12797">
    <property type="entry name" value="M23_peptidase"/>
    <property type="match status" value="1"/>
</dbReference>
<dbReference type="PANTHER" id="PTHR21666:SF289">
    <property type="entry name" value="L-ALA--D-GLU ENDOPEPTIDASE"/>
    <property type="match status" value="1"/>
</dbReference>
<feature type="coiled-coil region" evidence="2">
    <location>
        <begin position="30"/>
        <end position="120"/>
    </location>
</feature>
<dbReference type="SUPFAM" id="SSF51261">
    <property type="entry name" value="Duplicated hybrid motif"/>
    <property type="match status" value="1"/>
</dbReference>
<evidence type="ECO:0000259" key="4">
    <source>
        <dbReference type="Pfam" id="PF24568"/>
    </source>
</evidence>
<feature type="domain" description="M23ase beta-sheet core" evidence="3">
    <location>
        <begin position="279"/>
        <end position="376"/>
    </location>
</feature>
<dbReference type="RefSeq" id="WP_380165501.1">
    <property type="nucleotide sequence ID" value="NZ_JBHTNU010000010.1"/>
</dbReference>
<keyword evidence="2" id="KW-0175">Coiled coil</keyword>
<dbReference type="Proteomes" id="UP001597282">
    <property type="component" value="Unassembled WGS sequence"/>
</dbReference>
<keyword evidence="1" id="KW-0732">Signal</keyword>
<evidence type="ECO:0000313" key="5">
    <source>
        <dbReference type="EMBL" id="MFD1427458.1"/>
    </source>
</evidence>
<feature type="coiled-coil region" evidence="2">
    <location>
        <begin position="149"/>
        <end position="232"/>
    </location>
</feature>
<organism evidence="5 6">
    <name type="scientific">Kroppenstedtia sanguinis</name>
    <dbReference type="NCBI Taxonomy" id="1380684"/>
    <lineage>
        <taxon>Bacteria</taxon>
        <taxon>Bacillati</taxon>
        <taxon>Bacillota</taxon>
        <taxon>Bacilli</taxon>
        <taxon>Bacillales</taxon>
        <taxon>Thermoactinomycetaceae</taxon>
        <taxon>Kroppenstedtia</taxon>
    </lineage>
</organism>
<dbReference type="Pfam" id="PF24568">
    <property type="entry name" value="CC_PcsB"/>
    <property type="match status" value="1"/>
</dbReference>
<protein>
    <submittedName>
        <fullName evidence="5">Murein hydrolase activator EnvC family protein</fullName>
    </submittedName>
</protein>
<evidence type="ECO:0000256" key="2">
    <source>
        <dbReference type="SAM" id="Coils"/>
    </source>
</evidence>
<gene>
    <name evidence="5" type="ORF">ACFQ4Y_11115</name>
</gene>
<dbReference type="Pfam" id="PF01551">
    <property type="entry name" value="Peptidase_M23"/>
    <property type="match status" value="1"/>
</dbReference>
<dbReference type="InterPro" id="IPR016047">
    <property type="entry name" value="M23ase_b-sheet_dom"/>
</dbReference>
<dbReference type="EMBL" id="JBHTNU010000010">
    <property type="protein sequence ID" value="MFD1427458.1"/>
    <property type="molecule type" value="Genomic_DNA"/>
</dbReference>
<reference evidence="6" key="1">
    <citation type="journal article" date="2019" name="Int. J. Syst. Evol. Microbiol.">
        <title>The Global Catalogue of Microorganisms (GCM) 10K type strain sequencing project: providing services to taxonomists for standard genome sequencing and annotation.</title>
        <authorList>
            <consortium name="The Broad Institute Genomics Platform"/>
            <consortium name="The Broad Institute Genome Sequencing Center for Infectious Disease"/>
            <person name="Wu L."/>
            <person name="Ma J."/>
        </authorList>
    </citation>
    <scope>NUCLEOTIDE SEQUENCE [LARGE SCALE GENOMIC DNA]</scope>
    <source>
        <strain evidence="6">S1</strain>
    </source>
</reference>
<dbReference type="InterPro" id="IPR057309">
    <property type="entry name" value="PcsB_CC"/>
</dbReference>
<sequence>MKNNLSTRWIGSGLSLILAATLLIPGGIHAEDIQEKKEDIKERDQEIQRLEKEKAATKKDLKSVLADLDQKKMELADQSSEVYELEQKLKKTKQDLQQKEEQLDRQEQRYKERVRTLYEQGEMFYIEPLLNSENLGEFLNRLKFVQMVVQRDQQLVERYQRDRSGLRQEKQKYEQLLTDRRKKEKEAHKLHAQLIQEYKQVEKDLNGLTDKQEHLEEVNAKESQQVRELVRKQQKVKSKKVTAKASGTYDGGKFLKPVKGARITSGYGMRYHPVRKQYKMHTGVDFGAPLGTPIHAAAAGKVIASRPMNGYGYIVVIDHGGGISTLYAHVYAQDVKVSVGQSVSKGQTIALVGNNGWSTGPHLHLEVLKNGEHTDPMPYLK</sequence>
<dbReference type="InterPro" id="IPR011055">
    <property type="entry name" value="Dup_hybrid_motif"/>
</dbReference>
<proteinExistence type="predicted"/>
<evidence type="ECO:0000313" key="6">
    <source>
        <dbReference type="Proteomes" id="UP001597282"/>
    </source>
</evidence>
<keyword evidence="6" id="KW-1185">Reference proteome</keyword>
<keyword evidence="5" id="KW-0378">Hydrolase</keyword>
<dbReference type="PANTHER" id="PTHR21666">
    <property type="entry name" value="PEPTIDASE-RELATED"/>
    <property type="match status" value="1"/>
</dbReference>
<evidence type="ECO:0000259" key="3">
    <source>
        <dbReference type="Pfam" id="PF01551"/>
    </source>
</evidence>
<feature type="domain" description="Peptidoglycan hydrolase PcsB coiled-coil" evidence="4">
    <location>
        <begin position="98"/>
        <end position="167"/>
    </location>
</feature>
<evidence type="ECO:0000256" key="1">
    <source>
        <dbReference type="ARBA" id="ARBA00022729"/>
    </source>
</evidence>
<dbReference type="InterPro" id="IPR050570">
    <property type="entry name" value="Cell_wall_metabolism_enzyme"/>
</dbReference>
<dbReference type="Gene3D" id="2.70.70.10">
    <property type="entry name" value="Glucose Permease (Domain IIA)"/>
    <property type="match status" value="1"/>
</dbReference>